<accession>A0A2P7U2R8</accession>
<evidence type="ECO:0000313" key="2">
    <source>
        <dbReference type="Proteomes" id="UP000241868"/>
    </source>
</evidence>
<sequence length="136" mass="15936">MNIMENNHKELAEHFRAFGSAFRATDIFRDFIELTAITLINQYAFDEQWDERENRYHAIRQKYAEDDFRQFPQILAALITAVSESKQQGIFDDVLGRLYMDLNLGNPDSGQYFTPYSISRLMSGLFVQDLPEKLNK</sequence>
<comment type="caution">
    <text evidence="1">The sequence shown here is derived from an EMBL/GenBank/DDBJ whole genome shotgun (WGS) entry which is preliminary data.</text>
</comment>
<name>A0A2P7U2R8_9NEIS</name>
<dbReference type="AlphaFoldDB" id="A0A2P7U2R8"/>
<dbReference type="Proteomes" id="UP000241868">
    <property type="component" value="Unassembled WGS sequence"/>
</dbReference>
<dbReference type="RefSeq" id="WP_106740078.1">
    <property type="nucleotide sequence ID" value="NZ_PXYY01000005.1"/>
</dbReference>
<evidence type="ECO:0000313" key="1">
    <source>
        <dbReference type="EMBL" id="PSJ81231.1"/>
    </source>
</evidence>
<keyword evidence="2" id="KW-1185">Reference proteome</keyword>
<proteinExistence type="predicted"/>
<dbReference type="EMBL" id="PXYY01000005">
    <property type="protein sequence ID" value="PSJ81231.1"/>
    <property type="molecule type" value="Genomic_DNA"/>
</dbReference>
<reference evidence="1 2" key="1">
    <citation type="submission" date="2018-03" db="EMBL/GenBank/DDBJ databases">
        <title>Neisseria weixii sp. nov., isolated from the intestinal contents of Tibetan Plateau pika (Ochotona curzoniae) in Yushu, Qinghai Province, China.</title>
        <authorList>
            <person name="Gui Z."/>
        </authorList>
    </citation>
    <scope>NUCLEOTIDE SEQUENCE [LARGE SCALE GENOMIC DNA]</scope>
    <source>
        <strain evidence="1 2">ATCC 51483</strain>
    </source>
</reference>
<organism evidence="1 2">
    <name type="scientific">Neisseria iguanae</name>
    <dbReference type="NCBI Taxonomy" id="90242"/>
    <lineage>
        <taxon>Bacteria</taxon>
        <taxon>Pseudomonadati</taxon>
        <taxon>Pseudomonadota</taxon>
        <taxon>Betaproteobacteria</taxon>
        <taxon>Neisseriales</taxon>
        <taxon>Neisseriaceae</taxon>
        <taxon>Neisseria</taxon>
    </lineage>
</organism>
<dbReference type="InterPro" id="IPR029063">
    <property type="entry name" value="SAM-dependent_MTases_sf"/>
</dbReference>
<dbReference type="SUPFAM" id="SSF53335">
    <property type="entry name" value="S-adenosyl-L-methionine-dependent methyltransferases"/>
    <property type="match status" value="1"/>
</dbReference>
<gene>
    <name evidence="1" type="ORF">C7N83_01410</name>
</gene>
<dbReference type="OrthoDB" id="9784823at2"/>
<protein>
    <submittedName>
        <fullName evidence="1">Uncharacterized protein</fullName>
    </submittedName>
</protein>